<reference evidence="3" key="1">
    <citation type="journal article" date="2011" name="Science">
        <title>The plant cell wall-decomposing machinery underlies the functional diversity of forest fungi.</title>
        <authorList>
            <person name="Eastwood D.C."/>
            <person name="Floudas D."/>
            <person name="Binder M."/>
            <person name="Majcherczyk A."/>
            <person name="Schneider P."/>
            <person name="Aerts A."/>
            <person name="Asiegbu F.O."/>
            <person name="Baker S.E."/>
            <person name="Barry K."/>
            <person name="Bendiksby M."/>
            <person name="Blumentritt M."/>
            <person name="Coutinho P.M."/>
            <person name="Cullen D."/>
            <person name="de Vries R.P."/>
            <person name="Gathman A."/>
            <person name="Goodell B."/>
            <person name="Henrissat B."/>
            <person name="Ihrmark K."/>
            <person name="Kauserud H."/>
            <person name="Kohler A."/>
            <person name="LaButti K."/>
            <person name="Lapidus A."/>
            <person name="Lavin J.L."/>
            <person name="Lee Y.-H."/>
            <person name="Lindquist E."/>
            <person name="Lilly W."/>
            <person name="Lucas S."/>
            <person name="Morin E."/>
            <person name="Murat C."/>
            <person name="Oguiza J.A."/>
            <person name="Park J."/>
            <person name="Pisabarro A.G."/>
            <person name="Riley R."/>
            <person name="Rosling A."/>
            <person name="Salamov A."/>
            <person name="Schmidt O."/>
            <person name="Schmutz J."/>
            <person name="Skrede I."/>
            <person name="Stenlid J."/>
            <person name="Wiebenga A."/>
            <person name="Xie X."/>
            <person name="Kuees U."/>
            <person name="Hibbett D.S."/>
            <person name="Hoffmeister D."/>
            <person name="Hoegberg N."/>
            <person name="Martin F."/>
            <person name="Grigoriev I.V."/>
            <person name="Watkinson S.C."/>
        </authorList>
    </citation>
    <scope>NUCLEOTIDE SEQUENCE [LARGE SCALE GENOMIC DNA]</scope>
    <source>
        <strain evidence="3">strain S7.3</strain>
    </source>
</reference>
<proteinExistence type="predicted"/>
<dbReference type="InParanoid" id="F8PI87"/>
<evidence type="ECO:0000256" key="1">
    <source>
        <dbReference type="SAM" id="MobiDB-lite"/>
    </source>
</evidence>
<dbReference type="HOGENOM" id="CLU_669330_0_0_1"/>
<evidence type="ECO:0000313" key="2">
    <source>
        <dbReference type="EMBL" id="EGO05130.1"/>
    </source>
</evidence>
<keyword evidence="3" id="KW-1185">Reference proteome</keyword>
<dbReference type="Proteomes" id="UP000008063">
    <property type="component" value="Unassembled WGS sequence"/>
</dbReference>
<name>F8PI87_SERL3</name>
<organism evidence="3">
    <name type="scientific">Serpula lacrymans var. lacrymans (strain S7.3)</name>
    <name type="common">Dry rot fungus</name>
    <dbReference type="NCBI Taxonomy" id="936435"/>
    <lineage>
        <taxon>Eukaryota</taxon>
        <taxon>Fungi</taxon>
        <taxon>Dikarya</taxon>
        <taxon>Basidiomycota</taxon>
        <taxon>Agaricomycotina</taxon>
        <taxon>Agaricomycetes</taxon>
        <taxon>Agaricomycetidae</taxon>
        <taxon>Boletales</taxon>
        <taxon>Coniophorineae</taxon>
        <taxon>Serpulaceae</taxon>
        <taxon>Serpula</taxon>
    </lineage>
</organism>
<protein>
    <submittedName>
        <fullName evidence="2">Uncharacterized protein</fullName>
    </submittedName>
</protein>
<evidence type="ECO:0000313" key="3">
    <source>
        <dbReference type="Proteomes" id="UP000008063"/>
    </source>
</evidence>
<accession>F8PI87</accession>
<gene>
    <name evidence="2" type="ORF">SERLA73DRAFT_149368</name>
</gene>
<sequence length="472" mass="52101">MLRVTWKTHTCSTWSAQILLNLSSNAAAFARAANLFHSLQHQPSEMVSHQFAWFQLMGIIIGLTAPFLAQNQCCSRCRCLQKQKSAADGLSELSAHNKNMPLARIERCHSDGVPSALHPTKEVAQAQTTQSGVMPVVNQLTVNSKMDHCQHPTWVAIANTAAAFFAPNTQGLVPGQTVTGKEKRKDTLPIRYSWDDISKILIIFGPPSPIHKTPTKNLHNCFLKAMGVQDASAGTDNISNPMSVWDVSTAESFKIQSNKTSNNRPKGKYVPDIGIEHPQIGLIFPVETCFTQTLNSAQARIANYTLIPSVVGAMIIDIKEHRYASPTSNHAIARAFSLLSCEQYCSDPLLGYNYKWVGHFMCNIKVYVKDWKMTAGQLLPQERNLAAVNEALQEAWHAMVDKVYPGLVLFEALKKGVIINTYLCYTTWYTEHKRSRNKGDNTESGGLGTDAAGNSSRDNVNDGGQSVHKHHG</sequence>
<feature type="region of interest" description="Disordered" evidence="1">
    <location>
        <begin position="435"/>
        <end position="472"/>
    </location>
</feature>
<dbReference type="AlphaFoldDB" id="F8PI87"/>
<feature type="compositionally biased region" description="Polar residues" evidence="1">
    <location>
        <begin position="452"/>
        <end position="464"/>
    </location>
</feature>
<dbReference type="EMBL" id="GL945474">
    <property type="protein sequence ID" value="EGO05130.1"/>
    <property type="molecule type" value="Genomic_DNA"/>
</dbReference>